<proteinExistence type="predicted"/>
<protein>
    <submittedName>
        <fullName evidence="4">Secreted protein</fullName>
    </submittedName>
</protein>
<dbReference type="AlphaFoldDB" id="A0A158PI92"/>
<dbReference type="OrthoDB" id="5826461at2759"/>
<evidence type="ECO:0000256" key="1">
    <source>
        <dbReference type="SAM" id="Phobius"/>
    </source>
</evidence>
<gene>
    <name evidence="2" type="ORF">ACOC_LOCUS7298</name>
</gene>
<keyword evidence="3" id="KW-1185">Reference proteome</keyword>
<dbReference type="EMBL" id="UYYA01004024">
    <property type="protein sequence ID" value="VDM58883.1"/>
    <property type="molecule type" value="Genomic_DNA"/>
</dbReference>
<reference evidence="2 3" key="2">
    <citation type="submission" date="2018-11" db="EMBL/GenBank/DDBJ databases">
        <authorList>
            <consortium name="Pathogen Informatics"/>
        </authorList>
    </citation>
    <scope>NUCLEOTIDE SEQUENCE [LARGE SCALE GENOMIC DNA]</scope>
    <source>
        <strain evidence="2 3">Costa Rica</strain>
    </source>
</reference>
<name>A0A158PI92_ANGCS</name>
<reference evidence="4" key="1">
    <citation type="submission" date="2016-04" db="UniProtKB">
        <authorList>
            <consortium name="WormBaseParasite"/>
        </authorList>
    </citation>
    <scope>IDENTIFICATION</scope>
</reference>
<dbReference type="WBParaSite" id="ACOC_0000729701-mRNA-1">
    <property type="protein sequence ID" value="ACOC_0000729701-mRNA-1"/>
    <property type="gene ID" value="ACOC_0000729701"/>
</dbReference>
<keyword evidence="1" id="KW-0472">Membrane</keyword>
<accession>A0A158PI92</accession>
<dbReference type="Proteomes" id="UP000267027">
    <property type="component" value="Unassembled WGS sequence"/>
</dbReference>
<keyword evidence="1" id="KW-1133">Transmembrane helix</keyword>
<evidence type="ECO:0000313" key="3">
    <source>
        <dbReference type="Proteomes" id="UP000267027"/>
    </source>
</evidence>
<organism evidence="4">
    <name type="scientific">Angiostrongylus costaricensis</name>
    <name type="common">Nematode worm</name>
    <dbReference type="NCBI Taxonomy" id="334426"/>
    <lineage>
        <taxon>Eukaryota</taxon>
        <taxon>Metazoa</taxon>
        <taxon>Ecdysozoa</taxon>
        <taxon>Nematoda</taxon>
        <taxon>Chromadorea</taxon>
        <taxon>Rhabditida</taxon>
        <taxon>Rhabditina</taxon>
        <taxon>Rhabditomorpha</taxon>
        <taxon>Strongyloidea</taxon>
        <taxon>Metastrongylidae</taxon>
        <taxon>Angiostrongylus</taxon>
    </lineage>
</organism>
<keyword evidence="1" id="KW-0812">Transmembrane</keyword>
<evidence type="ECO:0000313" key="2">
    <source>
        <dbReference type="EMBL" id="VDM58883.1"/>
    </source>
</evidence>
<feature type="transmembrane region" description="Helical" evidence="1">
    <location>
        <begin position="6"/>
        <end position="27"/>
    </location>
</feature>
<evidence type="ECO:0000313" key="4">
    <source>
        <dbReference type="WBParaSite" id="ACOC_0000729701-mRNA-1"/>
    </source>
</evidence>
<sequence length="90" mass="10568">MYPLISIGAVVFVCISFSIFCGLIWLLRCRRTRQRFKGNQTDRQMDVESAKFLHLPVSSFSMFRLLVRDLSTWFTVPWSTVLPICMQQMD</sequence>